<dbReference type="Proteomes" id="UP000697472">
    <property type="component" value="Unassembled WGS sequence"/>
</dbReference>
<keyword evidence="1" id="KW-0812">Transmembrane</keyword>
<organism evidence="2 3">
    <name type="scientific">Streptococcus loxodontisalivarius</name>
    <dbReference type="NCBI Taxonomy" id="1349415"/>
    <lineage>
        <taxon>Bacteria</taxon>
        <taxon>Bacillati</taxon>
        <taxon>Bacillota</taxon>
        <taxon>Bacilli</taxon>
        <taxon>Lactobacillales</taxon>
        <taxon>Streptococcaceae</taxon>
        <taxon>Streptococcus</taxon>
    </lineage>
</organism>
<reference evidence="2 3" key="1">
    <citation type="submission" date="2021-01" db="EMBL/GenBank/DDBJ databases">
        <title>Genomic Encyclopedia of Type Strains, Phase IV (KMG-IV): sequencing the most valuable type-strain genomes for metagenomic binning, comparative biology and taxonomic classification.</title>
        <authorList>
            <person name="Goeker M."/>
        </authorList>
    </citation>
    <scope>NUCLEOTIDE SEQUENCE [LARGE SCALE GENOMIC DNA]</scope>
    <source>
        <strain evidence="2 3">DSM 27382</strain>
    </source>
</reference>
<evidence type="ECO:0000313" key="3">
    <source>
        <dbReference type="Proteomes" id="UP000697472"/>
    </source>
</evidence>
<keyword evidence="1" id="KW-1133">Transmembrane helix</keyword>
<evidence type="ECO:0000256" key="1">
    <source>
        <dbReference type="SAM" id="Phobius"/>
    </source>
</evidence>
<keyword evidence="1" id="KW-0472">Membrane</keyword>
<accession>A0ABS2PUD0</accession>
<protein>
    <recommendedName>
        <fullName evidence="4">DUF443 family protein</fullName>
    </recommendedName>
</protein>
<dbReference type="RefSeq" id="WP_205010488.1">
    <property type="nucleotide sequence ID" value="NZ_JAFBEH010000060.1"/>
</dbReference>
<keyword evidence="3" id="KW-1185">Reference proteome</keyword>
<evidence type="ECO:0000313" key="2">
    <source>
        <dbReference type="EMBL" id="MBM7643649.1"/>
    </source>
</evidence>
<sequence length="182" mass="21586">MKIKLGDYFVVGGFGQKSVFIKKDYTLPYYVGKEEVETKTSFTIPAGMTFLATVLIRSIDTKNLQANLLLLLAGCFIIYFSIEWYFRGYNSTEYEVEEYQFKTEEDFFAFLQDSKRRNKVIMRFYLVFALILVVSAFLYFSTNLVIFLFATFVMFFCLALLTKYHPFQRMFILRKLKRELIQ</sequence>
<dbReference type="EMBL" id="JAFBEH010000060">
    <property type="protein sequence ID" value="MBM7643649.1"/>
    <property type="molecule type" value="Genomic_DNA"/>
</dbReference>
<gene>
    <name evidence="2" type="ORF">JOC28_001960</name>
</gene>
<feature type="transmembrane region" description="Helical" evidence="1">
    <location>
        <begin position="65"/>
        <end position="86"/>
    </location>
</feature>
<proteinExistence type="predicted"/>
<evidence type="ECO:0008006" key="4">
    <source>
        <dbReference type="Google" id="ProtNLM"/>
    </source>
</evidence>
<comment type="caution">
    <text evidence="2">The sequence shown here is derived from an EMBL/GenBank/DDBJ whole genome shotgun (WGS) entry which is preliminary data.</text>
</comment>
<name>A0ABS2PUD0_9STRE</name>
<feature type="transmembrane region" description="Helical" evidence="1">
    <location>
        <begin position="146"/>
        <end position="164"/>
    </location>
</feature>
<feature type="transmembrane region" description="Helical" evidence="1">
    <location>
        <begin position="120"/>
        <end position="140"/>
    </location>
</feature>